<dbReference type="InterPro" id="IPR005215">
    <property type="entry name" value="Trig_fac"/>
</dbReference>
<evidence type="ECO:0000256" key="4">
    <source>
        <dbReference type="ARBA" id="ARBA00013194"/>
    </source>
</evidence>
<dbReference type="GO" id="GO:0005737">
    <property type="term" value="C:cytoplasm"/>
    <property type="evidence" value="ECO:0007669"/>
    <property type="project" value="UniProtKB-SubCell"/>
</dbReference>
<comment type="caution">
    <text evidence="12">The sequence shown here is derived from an EMBL/GenBank/DDBJ whole genome shotgun (WGS) entry which is preliminary data.</text>
</comment>
<comment type="subcellular location">
    <subcellularLocation>
        <location evidence="2">Cytoplasm</location>
    </subcellularLocation>
</comment>
<feature type="domain" description="Trigger factor ribosome-binding bacterial" evidence="10">
    <location>
        <begin position="9"/>
        <end position="153"/>
    </location>
</feature>
<keyword evidence="8" id="KW-0413">Isomerase</keyword>
<dbReference type="InterPro" id="IPR037041">
    <property type="entry name" value="Trigger_fac_C_sf"/>
</dbReference>
<dbReference type="Proteomes" id="UP000177565">
    <property type="component" value="Unassembled WGS sequence"/>
</dbReference>
<evidence type="ECO:0000256" key="6">
    <source>
        <dbReference type="ARBA" id="ARBA00023110"/>
    </source>
</evidence>
<dbReference type="GO" id="GO:0015031">
    <property type="term" value="P:protein transport"/>
    <property type="evidence" value="ECO:0007669"/>
    <property type="project" value="InterPro"/>
</dbReference>
<dbReference type="Pfam" id="PF05697">
    <property type="entry name" value="Trigger_N"/>
    <property type="match status" value="1"/>
</dbReference>
<evidence type="ECO:0000256" key="1">
    <source>
        <dbReference type="ARBA" id="ARBA00000971"/>
    </source>
</evidence>
<gene>
    <name evidence="12" type="ORF">A3C06_00190</name>
</gene>
<dbReference type="PANTHER" id="PTHR30560:SF3">
    <property type="entry name" value="TRIGGER FACTOR-LIKE PROTEIN TIG, CHLOROPLASTIC"/>
    <property type="match status" value="1"/>
</dbReference>
<dbReference type="SUPFAM" id="SSF109998">
    <property type="entry name" value="Triger factor/SurA peptide-binding domain-like"/>
    <property type="match status" value="1"/>
</dbReference>
<dbReference type="GO" id="GO:0044183">
    <property type="term" value="F:protein folding chaperone"/>
    <property type="evidence" value="ECO:0007669"/>
    <property type="project" value="TreeGrafter"/>
</dbReference>
<dbReference type="EC" id="5.2.1.8" evidence="4"/>
<dbReference type="InterPro" id="IPR008881">
    <property type="entry name" value="Trigger_fac_ribosome-bd_bac"/>
</dbReference>
<dbReference type="GO" id="GO:0043022">
    <property type="term" value="F:ribosome binding"/>
    <property type="evidence" value="ECO:0007669"/>
    <property type="project" value="TreeGrafter"/>
</dbReference>
<evidence type="ECO:0000256" key="5">
    <source>
        <dbReference type="ARBA" id="ARBA00016902"/>
    </source>
</evidence>
<dbReference type="InterPro" id="IPR008880">
    <property type="entry name" value="Trigger_fac_C"/>
</dbReference>
<dbReference type="Pfam" id="PF05698">
    <property type="entry name" value="Trigger_C"/>
    <property type="match status" value="1"/>
</dbReference>
<dbReference type="InterPro" id="IPR036611">
    <property type="entry name" value="Trigger_fac_ribosome-bd_sf"/>
</dbReference>
<evidence type="ECO:0000256" key="9">
    <source>
        <dbReference type="ARBA" id="ARBA00029986"/>
    </source>
</evidence>
<dbReference type="SUPFAM" id="SSF102735">
    <property type="entry name" value="Trigger factor ribosome-binding domain"/>
    <property type="match status" value="1"/>
</dbReference>
<evidence type="ECO:0000256" key="3">
    <source>
        <dbReference type="ARBA" id="ARBA00005464"/>
    </source>
</evidence>
<reference evidence="12 13" key="1">
    <citation type="journal article" date="2016" name="Nat. Commun.">
        <title>Thousands of microbial genomes shed light on interconnected biogeochemical processes in an aquifer system.</title>
        <authorList>
            <person name="Anantharaman K."/>
            <person name="Brown C.T."/>
            <person name="Hug L.A."/>
            <person name="Sharon I."/>
            <person name="Castelle C.J."/>
            <person name="Probst A.J."/>
            <person name="Thomas B.C."/>
            <person name="Singh A."/>
            <person name="Wilkins M.J."/>
            <person name="Karaoz U."/>
            <person name="Brodie E.L."/>
            <person name="Williams K.H."/>
            <person name="Hubbard S.S."/>
            <person name="Banfield J.F."/>
        </authorList>
    </citation>
    <scope>NUCLEOTIDE SEQUENCE [LARGE SCALE GENOMIC DNA]</scope>
</reference>
<comment type="catalytic activity">
    <reaction evidence="1">
        <text>[protein]-peptidylproline (omega=180) = [protein]-peptidylproline (omega=0)</text>
        <dbReference type="Rhea" id="RHEA:16237"/>
        <dbReference type="Rhea" id="RHEA-COMP:10747"/>
        <dbReference type="Rhea" id="RHEA-COMP:10748"/>
        <dbReference type="ChEBI" id="CHEBI:83833"/>
        <dbReference type="ChEBI" id="CHEBI:83834"/>
        <dbReference type="EC" id="5.2.1.8"/>
    </reaction>
</comment>
<dbReference type="InterPro" id="IPR027304">
    <property type="entry name" value="Trigger_fact/SurA_dom_sf"/>
</dbReference>
<dbReference type="GO" id="GO:0051083">
    <property type="term" value="P:'de novo' cotranslational protein folding"/>
    <property type="evidence" value="ECO:0007669"/>
    <property type="project" value="TreeGrafter"/>
</dbReference>
<evidence type="ECO:0000256" key="8">
    <source>
        <dbReference type="ARBA" id="ARBA00023235"/>
    </source>
</evidence>
<name>A0A1G2MUT9_9BACT</name>
<sequence length="340" mass="38307">MSKHTYTIVSEKDLAKSTKEFEVEIPAEVVDGECANTLRKLAAETELPGFRKGKAPEALVLNKIGEMAVLEKAADELINQVAFSVLAEKKLSFIGQPAISVTVLAPKNPLRFKMTVALVPEISLPDYKNIAATENKKVAPPIEVTEEEMKESLIQIKKILAQQSGKEKEAPELTDESVKLLGNFGTLAEFMDKLKKDLHADKKTRAREKKLLEIIEKILTEVKVEIPDALVEHEIDRIEAEFMHDVERMGTKPEDYLKSISKTKEQLREGWRAQALKRATFELLLPRIASAESLTVPTEDVEREAKHLLEHYQGTDKEAAKLYVGRSLLRQKVLDFLEKQ</sequence>
<proteinExistence type="inferred from homology"/>
<evidence type="ECO:0000259" key="10">
    <source>
        <dbReference type="Pfam" id="PF05697"/>
    </source>
</evidence>
<keyword evidence="6" id="KW-0697">Rotamase</keyword>
<accession>A0A1G2MUT9</accession>
<dbReference type="PANTHER" id="PTHR30560">
    <property type="entry name" value="TRIGGER FACTOR CHAPERONE AND PEPTIDYL-PROLYL CIS/TRANS ISOMERASE"/>
    <property type="match status" value="1"/>
</dbReference>
<feature type="domain" description="Trigger factor C-terminal" evidence="11">
    <location>
        <begin position="186"/>
        <end position="330"/>
    </location>
</feature>
<comment type="similarity">
    <text evidence="3">Belongs to the FKBP-type PPIase family. Tig subfamily.</text>
</comment>
<evidence type="ECO:0000313" key="12">
    <source>
        <dbReference type="EMBL" id="OHA26721.1"/>
    </source>
</evidence>
<dbReference type="Gene3D" id="3.30.70.1050">
    <property type="entry name" value="Trigger factor ribosome-binding domain"/>
    <property type="match status" value="1"/>
</dbReference>
<dbReference type="STRING" id="1802312.A3C06_00190"/>
<evidence type="ECO:0000256" key="7">
    <source>
        <dbReference type="ARBA" id="ARBA00023186"/>
    </source>
</evidence>
<dbReference type="GO" id="GO:0003755">
    <property type="term" value="F:peptidyl-prolyl cis-trans isomerase activity"/>
    <property type="evidence" value="ECO:0007669"/>
    <property type="project" value="UniProtKB-KW"/>
</dbReference>
<dbReference type="Gene3D" id="1.10.3120.10">
    <property type="entry name" value="Trigger factor, C-terminal domain"/>
    <property type="match status" value="1"/>
</dbReference>
<dbReference type="AlphaFoldDB" id="A0A1G2MUT9"/>
<evidence type="ECO:0000313" key="13">
    <source>
        <dbReference type="Proteomes" id="UP000177565"/>
    </source>
</evidence>
<organism evidence="12 13">
    <name type="scientific">Candidatus Taylorbacteria bacterium RIFCSPHIGHO2_02_FULL_46_13</name>
    <dbReference type="NCBI Taxonomy" id="1802312"/>
    <lineage>
        <taxon>Bacteria</taxon>
        <taxon>Candidatus Tayloriibacteriota</taxon>
    </lineage>
</organism>
<evidence type="ECO:0000256" key="2">
    <source>
        <dbReference type="ARBA" id="ARBA00004496"/>
    </source>
</evidence>
<evidence type="ECO:0000259" key="11">
    <source>
        <dbReference type="Pfam" id="PF05698"/>
    </source>
</evidence>
<dbReference type="GO" id="GO:0043335">
    <property type="term" value="P:protein unfolding"/>
    <property type="evidence" value="ECO:0007669"/>
    <property type="project" value="TreeGrafter"/>
</dbReference>
<keyword evidence="7" id="KW-0143">Chaperone</keyword>
<dbReference type="EMBL" id="MHRQ01000017">
    <property type="protein sequence ID" value="OHA26721.1"/>
    <property type="molecule type" value="Genomic_DNA"/>
</dbReference>
<protein>
    <recommendedName>
        <fullName evidence="5">Trigger factor</fullName>
        <ecNumber evidence="4">5.2.1.8</ecNumber>
    </recommendedName>
    <alternativeName>
        <fullName evidence="9">PPIase</fullName>
    </alternativeName>
</protein>